<dbReference type="KEGG" id="tmn:UCRPA7_2762"/>
<feature type="region of interest" description="Disordered" evidence="1">
    <location>
        <begin position="1"/>
        <end position="26"/>
    </location>
</feature>
<gene>
    <name evidence="2" type="ORF">UCRPA7_2762</name>
</gene>
<keyword evidence="2" id="KW-0687">Ribonucleoprotein</keyword>
<dbReference type="PANTHER" id="PTHR28066">
    <property type="entry name" value="37S RIBOSOMAL PROTEIN MRP10, MITOCHONDRIAL"/>
    <property type="match status" value="1"/>
</dbReference>
<protein>
    <submittedName>
        <fullName evidence="2">Putative 37s ribosomal protein mrp10 protein</fullName>
    </submittedName>
</protein>
<dbReference type="HOGENOM" id="CLU_162186_0_0_1"/>
<name>R8BQV4_PHAM7</name>
<dbReference type="AlphaFoldDB" id="R8BQV4"/>
<dbReference type="OrthoDB" id="2210at2759"/>
<proteinExistence type="predicted"/>
<reference evidence="3" key="1">
    <citation type="journal article" date="2013" name="Genome Announc.">
        <title>Draft genome sequence of the ascomycete Phaeoacremonium aleophilum strain UCR-PA7, a causal agent of the esca disease complex in grapevines.</title>
        <authorList>
            <person name="Blanco-Ulate B."/>
            <person name="Rolshausen P."/>
            <person name="Cantu D."/>
        </authorList>
    </citation>
    <scope>NUCLEOTIDE SEQUENCE [LARGE SCALE GENOMIC DNA]</scope>
    <source>
        <strain evidence="3">UCR-PA7</strain>
    </source>
</reference>
<sequence>MSSVKKPMRLPPLRTLRVRNPNQSEGNPCVTIMSSVLGYNTAGCAVVEQALRQCMDSPPPTDKRKNTVNYHLARMQKYIEPKRKHK</sequence>
<evidence type="ECO:0000313" key="2">
    <source>
        <dbReference type="EMBL" id="EOO01736.1"/>
    </source>
</evidence>
<organism evidence="2 3">
    <name type="scientific">Phaeoacremonium minimum (strain UCR-PA7)</name>
    <name type="common">Esca disease fungus</name>
    <name type="synonym">Togninia minima</name>
    <dbReference type="NCBI Taxonomy" id="1286976"/>
    <lineage>
        <taxon>Eukaryota</taxon>
        <taxon>Fungi</taxon>
        <taxon>Dikarya</taxon>
        <taxon>Ascomycota</taxon>
        <taxon>Pezizomycotina</taxon>
        <taxon>Sordariomycetes</taxon>
        <taxon>Sordariomycetidae</taxon>
        <taxon>Togniniales</taxon>
        <taxon>Togniniaceae</taxon>
        <taxon>Phaeoacremonium</taxon>
    </lineage>
</organism>
<keyword evidence="3" id="KW-1185">Reference proteome</keyword>
<dbReference type="Proteomes" id="UP000014074">
    <property type="component" value="Unassembled WGS sequence"/>
</dbReference>
<dbReference type="RefSeq" id="XP_007913523.1">
    <property type="nucleotide sequence ID" value="XM_007915332.1"/>
</dbReference>
<dbReference type="GO" id="GO:0005763">
    <property type="term" value="C:mitochondrial small ribosomal subunit"/>
    <property type="evidence" value="ECO:0007669"/>
    <property type="project" value="TreeGrafter"/>
</dbReference>
<dbReference type="EMBL" id="KB932967">
    <property type="protein sequence ID" value="EOO01736.1"/>
    <property type="molecule type" value="Genomic_DNA"/>
</dbReference>
<evidence type="ECO:0000313" key="3">
    <source>
        <dbReference type="Proteomes" id="UP000014074"/>
    </source>
</evidence>
<dbReference type="InterPro" id="IPR017264">
    <property type="entry name" value="Ribosomal_mS37_fun"/>
</dbReference>
<dbReference type="GO" id="GO:0003735">
    <property type="term" value="F:structural constituent of ribosome"/>
    <property type="evidence" value="ECO:0007669"/>
    <property type="project" value="InterPro"/>
</dbReference>
<dbReference type="eggNOG" id="ENOG502SBQ7">
    <property type="taxonomic scope" value="Eukaryota"/>
</dbReference>
<evidence type="ECO:0000256" key="1">
    <source>
        <dbReference type="SAM" id="MobiDB-lite"/>
    </source>
</evidence>
<dbReference type="PANTHER" id="PTHR28066:SF1">
    <property type="entry name" value="SMALL RIBOSOMAL SUBUNIT PROTEIN MS37"/>
    <property type="match status" value="1"/>
</dbReference>
<dbReference type="GeneID" id="19323044"/>
<accession>R8BQV4</accession>
<dbReference type="GO" id="GO:0032543">
    <property type="term" value="P:mitochondrial translation"/>
    <property type="evidence" value="ECO:0007669"/>
    <property type="project" value="InterPro"/>
</dbReference>
<keyword evidence="2" id="KW-0689">Ribosomal protein</keyword>